<dbReference type="Pfam" id="PF12848">
    <property type="entry name" value="ABC_tran_Xtn"/>
    <property type="match status" value="1"/>
</dbReference>
<name>A0ABS4IV15_9BACL</name>
<feature type="domain" description="ABC transporter" evidence="4">
    <location>
        <begin position="5"/>
        <end position="262"/>
    </location>
</feature>
<dbReference type="PROSITE" id="PS00211">
    <property type="entry name" value="ABC_TRANSPORTER_1"/>
    <property type="match status" value="1"/>
</dbReference>
<dbReference type="Pfam" id="PF00005">
    <property type="entry name" value="ABC_tran"/>
    <property type="match status" value="2"/>
</dbReference>
<dbReference type="EMBL" id="JAGGLB010000008">
    <property type="protein sequence ID" value="MBP1991419.1"/>
    <property type="molecule type" value="Genomic_DNA"/>
</dbReference>
<dbReference type="InterPro" id="IPR032781">
    <property type="entry name" value="ABC_tran_Xtn"/>
</dbReference>
<dbReference type="PANTHER" id="PTHR42855:SF2">
    <property type="entry name" value="DRUG RESISTANCE ABC TRANSPORTER,ATP-BINDING PROTEIN"/>
    <property type="match status" value="1"/>
</dbReference>
<sequence>MTLLIKATNLSKEAAGAVLFTKVNVEVHAGERIALFGRNGVGKTTLLNMLTGTIQPDKGTIERKLPVTEWGWLEQQVEASDSISIETYVQSGSPELYACKCELSDLEASMKKADTSDMESLLLRYSATSERYIQLGGYDWEIEVEKKLLQLKLGRELWDLPLHVCSGGQKTRAQMARLMVRNPQLLLLDEPTNHLDGESLEWLEQWLQGYTGTVLFVSHDRYFIDRLADSLIEITPNGSKKYHGGYSDFVRQREIEVKTQETEYRKQKQQREQLEASIRTYRQWFIQGEKNARKAEVPIQRGYFQARSGKHIGRLKDKEKQLERLEAERVEKPREAAGLHMKLEGSDFSGHSLVRMEQVSFSFQQGAAMLFRELQFEIVRGDRLAVLGSNGVGKTTLLKLLIGSLFPTEGIVRHHPQLKLGYFSQELDNLDKQDTLLDCLLSLPSMTQTLARTILGCFLFSGDDVHKQIKDLSMGEKCRAAFLKLYFSGANLLVLDEPTNYLDIDTRERIEQALEHYPGAMVLVSHDRFLIRKLANKLIWLTGDGHSLLFEGTYDEYEQSKKDRSIAPHLREQANERRRLEHLLSLLMAEETPDQAAEQLQMHQVRQIKLKLANLD</sequence>
<dbReference type="Gene3D" id="3.40.50.300">
    <property type="entry name" value="P-loop containing nucleotide triphosphate hydrolases"/>
    <property type="match status" value="2"/>
</dbReference>
<organism evidence="5 6">
    <name type="scientific">Paenibacillus eucommiae</name>
    <dbReference type="NCBI Taxonomy" id="1355755"/>
    <lineage>
        <taxon>Bacteria</taxon>
        <taxon>Bacillati</taxon>
        <taxon>Bacillota</taxon>
        <taxon>Bacilli</taxon>
        <taxon>Bacillales</taxon>
        <taxon>Paenibacillaceae</taxon>
        <taxon>Paenibacillus</taxon>
    </lineage>
</organism>
<dbReference type="InterPro" id="IPR003593">
    <property type="entry name" value="AAA+_ATPase"/>
</dbReference>
<dbReference type="NCBIfam" id="NF000355">
    <property type="entry name" value="ribo_prot_ABC_F"/>
    <property type="match status" value="1"/>
</dbReference>
<protein>
    <submittedName>
        <fullName evidence="5">ATP-binding cassette subfamily F protein 3</fullName>
    </submittedName>
</protein>
<dbReference type="PROSITE" id="PS50893">
    <property type="entry name" value="ABC_TRANSPORTER_2"/>
    <property type="match status" value="2"/>
</dbReference>
<feature type="coiled-coil region" evidence="3">
    <location>
        <begin position="250"/>
        <end position="277"/>
    </location>
</feature>
<dbReference type="Proteomes" id="UP001519287">
    <property type="component" value="Unassembled WGS sequence"/>
</dbReference>
<dbReference type="InterPro" id="IPR027417">
    <property type="entry name" value="P-loop_NTPase"/>
</dbReference>
<dbReference type="RefSeq" id="WP_209972168.1">
    <property type="nucleotide sequence ID" value="NZ_JAGGLB010000008.1"/>
</dbReference>
<dbReference type="GO" id="GO:0005524">
    <property type="term" value="F:ATP binding"/>
    <property type="evidence" value="ECO:0007669"/>
    <property type="project" value="UniProtKB-KW"/>
</dbReference>
<evidence type="ECO:0000259" key="4">
    <source>
        <dbReference type="PROSITE" id="PS50893"/>
    </source>
</evidence>
<gene>
    <name evidence="5" type="ORF">J2Z66_003026</name>
</gene>
<comment type="caution">
    <text evidence="5">The sequence shown here is derived from an EMBL/GenBank/DDBJ whole genome shotgun (WGS) entry which is preliminary data.</text>
</comment>
<dbReference type="InterPro" id="IPR017871">
    <property type="entry name" value="ABC_transporter-like_CS"/>
</dbReference>
<dbReference type="PANTHER" id="PTHR42855">
    <property type="entry name" value="ABC TRANSPORTER ATP-BINDING SUBUNIT"/>
    <property type="match status" value="1"/>
</dbReference>
<evidence type="ECO:0000256" key="2">
    <source>
        <dbReference type="ARBA" id="ARBA00022840"/>
    </source>
</evidence>
<accession>A0ABS4IV15</accession>
<evidence type="ECO:0000313" key="6">
    <source>
        <dbReference type="Proteomes" id="UP001519287"/>
    </source>
</evidence>
<keyword evidence="2 5" id="KW-0067">ATP-binding</keyword>
<dbReference type="InterPro" id="IPR003439">
    <property type="entry name" value="ABC_transporter-like_ATP-bd"/>
</dbReference>
<reference evidence="5 6" key="1">
    <citation type="submission" date="2021-03" db="EMBL/GenBank/DDBJ databases">
        <title>Genomic Encyclopedia of Type Strains, Phase IV (KMG-IV): sequencing the most valuable type-strain genomes for metagenomic binning, comparative biology and taxonomic classification.</title>
        <authorList>
            <person name="Goeker M."/>
        </authorList>
    </citation>
    <scope>NUCLEOTIDE SEQUENCE [LARGE SCALE GENOMIC DNA]</scope>
    <source>
        <strain evidence="5 6">DSM 26048</strain>
    </source>
</reference>
<feature type="coiled-coil region" evidence="3">
    <location>
        <begin position="308"/>
        <end position="335"/>
    </location>
</feature>
<keyword evidence="1" id="KW-0547">Nucleotide-binding</keyword>
<keyword evidence="6" id="KW-1185">Reference proteome</keyword>
<dbReference type="SUPFAM" id="SSF52540">
    <property type="entry name" value="P-loop containing nucleoside triphosphate hydrolases"/>
    <property type="match status" value="2"/>
</dbReference>
<evidence type="ECO:0000313" key="5">
    <source>
        <dbReference type="EMBL" id="MBP1991419.1"/>
    </source>
</evidence>
<keyword evidence="3" id="KW-0175">Coiled coil</keyword>
<feature type="domain" description="ABC transporter" evidence="4">
    <location>
        <begin position="354"/>
        <end position="570"/>
    </location>
</feature>
<dbReference type="InterPro" id="IPR051309">
    <property type="entry name" value="ABCF_ATPase"/>
</dbReference>
<evidence type="ECO:0000256" key="3">
    <source>
        <dbReference type="SAM" id="Coils"/>
    </source>
</evidence>
<dbReference type="CDD" id="cd03221">
    <property type="entry name" value="ABCF_EF-3"/>
    <property type="match status" value="2"/>
</dbReference>
<dbReference type="SMART" id="SM00382">
    <property type="entry name" value="AAA"/>
    <property type="match status" value="2"/>
</dbReference>
<proteinExistence type="predicted"/>
<evidence type="ECO:0000256" key="1">
    <source>
        <dbReference type="ARBA" id="ARBA00022741"/>
    </source>
</evidence>